<evidence type="ECO:0000313" key="8">
    <source>
        <dbReference type="EMBL" id="KAK0729961.1"/>
    </source>
</evidence>
<dbReference type="AlphaFoldDB" id="A0AA40B964"/>
<dbReference type="InterPro" id="IPR023093">
    <property type="entry name" value="ScpA-like_C"/>
</dbReference>
<dbReference type="Gene3D" id="1.10.10.580">
    <property type="entry name" value="Structural maintenance of chromosome 1. Chain E"/>
    <property type="match status" value="1"/>
</dbReference>
<feature type="compositionally biased region" description="Polar residues" evidence="4">
    <location>
        <begin position="493"/>
        <end position="503"/>
    </location>
</feature>
<protein>
    <submittedName>
        <fullName evidence="8">Rec8 like protein-domain-containing protein</fullName>
    </submittedName>
</protein>
<dbReference type="GO" id="GO:0007064">
    <property type="term" value="P:mitotic sister chromatid cohesion"/>
    <property type="evidence" value="ECO:0007669"/>
    <property type="project" value="TreeGrafter"/>
</dbReference>
<feature type="compositionally biased region" description="Polar residues" evidence="4">
    <location>
        <begin position="147"/>
        <end position="163"/>
    </location>
</feature>
<feature type="domain" description="Rad21/Rec8-like protein N-terminal" evidence="6">
    <location>
        <begin position="2"/>
        <end position="98"/>
    </location>
</feature>
<feature type="region of interest" description="Disordered" evidence="4">
    <location>
        <begin position="478"/>
        <end position="524"/>
    </location>
</feature>
<comment type="similarity">
    <text evidence="2">Belongs to the rad21 family.</text>
</comment>
<name>A0AA40B964_9PEZI</name>
<evidence type="ECO:0000256" key="4">
    <source>
        <dbReference type="SAM" id="MobiDB-lite"/>
    </source>
</evidence>
<evidence type="ECO:0000256" key="3">
    <source>
        <dbReference type="ARBA" id="ARBA00023242"/>
    </source>
</evidence>
<dbReference type="EMBL" id="JAUKUA010000001">
    <property type="protein sequence ID" value="KAK0729961.1"/>
    <property type="molecule type" value="Genomic_DNA"/>
</dbReference>
<dbReference type="GO" id="GO:0005634">
    <property type="term" value="C:nucleus"/>
    <property type="evidence" value="ECO:0007669"/>
    <property type="project" value="UniProtKB-SubCell"/>
</dbReference>
<dbReference type="Pfam" id="PF04825">
    <property type="entry name" value="Rad21_Rec8_N"/>
    <property type="match status" value="1"/>
</dbReference>
<dbReference type="Pfam" id="PF04824">
    <property type="entry name" value="Rad21_Rec8"/>
    <property type="match status" value="1"/>
</dbReference>
<feature type="non-terminal residue" evidence="8">
    <location>
        <position position="1"/>
    </location>
</feature>
<evidence type="ECO:0000313" key="7">
    <source>
        <dbReference type="EMBL" id="KAK0701100.1"/>
    </source>
</evidence>
<feature type="domain" description="Rad21/Rec8-like protein C-terminal eukaryotic" evidence="5">
    <location>
        <begin position="620"/>
        <end position="659"/>
    </location>
</feature>
<keyword evidence="9" id="KW-1185">Reference proteome</keyword>
<evidence type="ECO:0000313" key="9">
    <source>
        <dbReference type="Proteomes" id="UP001172102"/>
    </source>
</evidence>
<feature type="region of interest" description="Disordered" evidence="4">
    <location>
        <begin position="140"/>
        <end position="163"/>
    </location>
</feature>
<dbReference type="PANTHER" id="PTHR12585">
    <property type="entry name" value="SCC1 / RAD21 FAMILY MEMBER"/>
    <property type="match status" value="1"/>
</dbReference>
<dbReference type="Proteomes" id="UP001172102">
    <property type="component" value="Unassembled WGS sequence"/>
</dbReference>
<comment type="caution">
    <text evidence="8">The sequence shown here is derived from an EMBL/GenBank/DDBJ whole genome shotgun (WGS) entry which is preliminary data.</text>
</comment>
<feature type="region of interest" description="Disordered" evidence="4">
    <location>
        <begin position="434"/>
        <end position="454"/>
    </location>
</feature>
<keyword evidence="3" id="KW-0539">Nucleus</keyword>
<feature type="non-terminal residue" evidence="8">
    <location>
        <position position="662"/>
    </location>
</feature>
<gene>
    <name evidence="8" type="ORF">B0H67DRAFT_446326</name>
    <name evidence="7" type="ORF">B0H67DRAFT_465310</name>
</gene>
<accession>A0AA40B964</accession>
<evidence type="ECO:0000259" key="5">
    <source>
        <dbReference type="Pfam" id="PF04824"/>
    </source>
</evidence>
<dbReference type="GO" id="GO:0003682">
    <property type="term" value="F:chromatin binding"/>
    <property type="evidence" value="ECO:0007669"/>
    <property type="project" value="TreeGrafter"/>
</dbReference>
<reference evidence="8" key="1">
    <citation type="submission" date="2023-06" db="EMBL/GenBank/DDBJ databases">
        <title>Genome-scale phylogeny and comparative genomics of the fungal order Sordariales.</title>
        <authorList>
            <consortium name="Lawrence Berkeley National Laboratory"/>
            <person name="Hensen N."/>
            <person name="Bonometti L."/>
            <person name="Westerberg I."/>
            <person name="Brannstrom I.O."/>
            <person name="Guillou S."/>
            <person name="Cros-Aarteil S."/>
            <person name="Calhoun S."/>
            <person name="Haridas S."/>
            <person name="Kuo A."/>
            <person name="Mondo S."/>
            <person name="Pangilinan J."/>
            <person name="Riley R."/>
            <person name="Labutti K."/>
            <person name="Andreopoulos B."/>
            <person name="Lipzen A."/>
            <person name="Chen C."/>
            <person name="Yanf M."/>
            <person name="Daum C."/>
            <person name="Ng V."/>
            <person name="Clum A."/>
            <person name="Steindorff A."/>
            <person name="Ohm R."/>
            <person name="Martin F."/>
            <person name="Silar P."/>
            <person name="Natvig D."/>
            <person name="Lalanne C."/>
            <person name="Gautier V."/>
            <person name="Ament-Velasquez S.L."/>
            <person name="Kruys A."/>
            <person name="Hutchinson M.I."/>
            <person name="Powell A.J."/>
            <person name="Barry K."/>
            <person name="Miller A.N."/>
            <person name="Grigoriev I.V."/>
            <person name="Debuchy R."/>
            <person name="Gladieux P."/>
            <person name="Thoren M.H."/>
            <person name="Johannesson H."/>
        </authorList>
    </citation>
    <scope>NUCLEOTIDE SEQUENCE</scope>
    <source>
        <strain evidence="8">SMH4607-1</strain>
    </source>
</reference>
<dbReference type="InterPro" id="IPR036390">
    <property type="entry name" value="WH_DNA-bd_sf"/>
</dbReference>
<dbReference type="InterPro" id="IPR006910">
    <property type="entry name" value="Rad21_Rec8_N"/>
</dbReference>
<dbReference type="SUPFAM" id="SSF46785">
    <property type="entry name" value="Winged helix' DNA-binding domain"/>
    <property type="match status" value="1"/>
</dbReference>
<evidence type="ECO:0000256" key="2">
    <source>
        <dbReference type="ARBA" id="ARBA00009870"/>
    </source>
</evidence>
<proteinExistence type="inferred from homology"/>
<comment type="subcellular location">
    <subcellularLocation>
        <location evidence="1">Nucleus</location>
    </subcellularLocation>
</comment>
<organism evidence="8 9">
    <name type="scientific">Lasiosphaeris hirsuta</name>
    <dbReference type="NCBI Taxonomy" id="260670"/>
    <lineage>
        <taxon>Eukaryota</taxon>
        <taxon>Fungi</taxon>
        <taxon>Dikarya</taxon>
        <taxon>Ascomycota</taxon>
        <taxon>Pezizomycotina</taxon>
        <taxon>Sordariomycetes</taxon>
        <taxon>Sordariomycetidae</taxon>
        <taxon>Sordariales</taxon>
        <taxon>Lasiosphaeriaceae</taxon>
        <taxon>Lasiosphaeris</taxon>
    </lineage>
</organism>
<dbReference type="InterPro" id="IPR039781">
    <property type="entry name" value="Rad21/Rec8-like"/>
</dbReference>
<sequence length="662" mass="73823">HQVLTSQQYGVATVWLVSTIGTRTTNRKISRRAIQEVDVQKACETILQPGAPIALRLQGSLLYGVSRVFSQQCSYVLTDAERIQAHMRAFYNSLDIGTNTTNPLAGRSKRNQLVLPDDPNFDLNTRLPAFHFDEDGNIILPEESQASRKTSSQMSPFSRDSLNSPGIGGSFLDGFGLPASHSSQMHSLLDPPGTIEKYRHDDQIMPVEEDNSMAVDHWGVEFDAEGNAMPVFDEPDLPQLPPPAGAGQAASVVVHEGGRHPFSDDQDNMMMNMDEPILPEADAFAPRPQDQRQVEEEEDSIEVEMSSDQVAMPAQRQRQRRRALLAPDRETKISRIEMRSWSNDYLEITARERERKNRRVVTVSDAKNNAYKLIFGRGLGDSGFPIGILGLSSPLADLFTGNKLRALLLGKDVEEVTEAPRGRRRSAFEALELEEDDNERRVRPRLENDSSHLGQGQIIDDELLPLLNEEVEVGREAGLLPDDNIPSDVPWNRPSSQIPSSSVKGGRHAQGSGRRVSASPLHGRGSQLHDIERFSGQLHFGSDDFGSAQSGAHTFSDPLEEGFLSQVEARTSQVMRDALDREGSNFLNFMERVAEEKGEMREDDGDRQWVKFDELFERSDQKRVVVAQAFYHVLSLATKNVIKVKQEGQNSRPFGTIHIGIE</sequence>
<dbReference type="InterPro" id="IPR006909">
    <property type="entry name" value="Rad21/Rec8_C_eu"/>
</dbReference>
<dbReference type="CDD" id="cd21789">
    <property type="entry name" value="Rad21_Rec8_M_SpRec8p-like"/>
    <property type="match status" value="1"/>
</dbReference>
<feature type="compositionally biased region" description="Basic and acidic residues" evidence="4">
    <location>
        <begin position="438"/>
        <end position="450"/>
    </location>
</feature>
<dbReference type="PANTHER" id="PTHR12585:SF70">
    <property type="entry name" value="RAD21_REC8 N TERMINAL DOMAIN PROTEIN (AFU_ORTHOLOGUE AFUA_6G02900)"/>
    <property type="match status" value="1"/>
</dbReference>
<dbReference type="EMBL" id="JAUKUA010000012">
    <property type="protein sequence ID" value="KAK0701100.1"/>
    <property type="molecule type" value="Genomic_DNA"/>
</dbReference>
<evidence type="ECO:0000256" key="1">
    <source>
        <dbReference type="ARBA" id="ARBA00004123"/>
    </source>
</evidence>
<dbReference type="GO" id="GO:0030892">
    <property type="term" value="C:mitotic cohesin complex"/>
    <property type="evidence" value="ECO:0007669"/>
    <property type="project" value="TreeGrafter"/>
</dbReference>
<evidence type="ECO:0000259" key="6">
    <source>
        <dbReference type="Pfam" id="PF04825"/>
    </source>
</evidence>